<evidence type="ECO:0000313" key="3">
    <source>
        <dbReference type="WBParaSite" id="SSLN_0001585101-mRNA-1"/>
    </source>
</evidence>
<evidence type="ECO:0000313" key="1">
    <source>
        <dbReference type="EMBL" id="VDM01664.1"/>
    </source>
</evidence>
<name>A0A183TFN0_SCHSO</name>
<dbReference type="AlphaFoldDB" id="A0A183TFN0"/>
<accession>A0A183TFN0</accession>
<dbReference type="EMBL" id="UYSU01039763">
    <property type="protein sequence ID" value="VDM01664.1"/>
    <property type="molecule type" value="Genomic_DNA"/>
</dbReference>
<reference evidence="3" key="1">
    <citation type="submission" date="2016-06" db="UniProtKB">
        <authorList>
            <consortium name="WormBaseParasite"/>
        </authorList>
    </citation>
    <scope>IDENTIFICATION</scope>
</reference>
<reference evidence="1 2" key="2">
    <citation type="submission" date="2018-11" db="EMBL/GenBank/DDBJ databases">
        <authorList>
            <consortium name="Pathogen Informatics"/>
        </authorList>
    </citation>
    <scope>NUCLEOTIDE SEQUENCE [LARGE SCALE GENOMIC DNA]</scope>
    <source>
        <strain evidence="1 2">NST_G2</strain>
    </source>
</reference>
<organism evidence="3">
    <name type="scientific">Schistocephalus solidus</name>
    <name type="common">Tapeworm</name>
    <dbReference type="NCBI Taxonomy" id="70667"/>
    <lineage>
        <taxon>Eukaryota</taxon>
        <taxon>Metazoa</taxon>
        <taxon>Spiralia</taxon>
        <taxon>Lophotrochozoa</taxon>
        <taxon>Platyhelminthes</taxon>
        <taxon>Cestoda</taxon>
        <taxon>Eucestoda</taxon>
        <taxon>Diphyllobothriidea</taxon>
        <taxon>Diphyllobothriidae</taxon>
        <taxon>Schistocephalus</taxon>
    </lineage>
</organism>
<keyword evidence="2" id="KW-1185">Reference proteome</keyword>
<protein>
    <submittedName>
        <fullName evidence="1 3">Uncharacterized protein</fullName>
    </submittedName>
</protein>
<dbReference type="WBParaSite" id="SSLN_0001585101-mRNA-1">
    <property type="protein sequence ID" value="SSLN_0001585101-mRNA-1"/>
    <property type="gene ID" value="SSLN_0001585101"/>
</dbReference>
<evidence type="ECO:0000313" key="2">
    <source>
        <dbReference type="Proteomes" id="UP000275846"/>
    </source>
</evidence>
<sequence>MQVNVELLEDPGNVRPTTCERKGARSKKTTFSQRVVLKGGLLPPPTIRLRLEEAMNNAQRGREDHVLGREVYDHFQETFRKKPSYDRNGGVPLQHESNQIERILQPLNAPSSPKQIAQTRVRGDEGQENRLRNYGSLELRAFSPRSTQEAYQNEALENRRHNEQSSILWPSVGSGSDTVYRPRVFGEANEIYSRGCGISAGGMRDVLNQGWMK</sequence>
<gene>
    <name evidence="1" type="ORF">SSLN_LOCUS15278</name>
</gene>
<dbReference type="Proteomes" id="UP000275846">
    <property type="component" value="Unassembled WGS sequence"/>
</dbReference>
<proteinExistence type="predicted"/>
<dbReference type="OrthoDB" id="6244405at2759"/>